<gene>
    <name evidence="2" type="ORF">PBR20603_04490</name>
</gene>
<evidence type="ECO:0000256" key="1">
    <source>
        <dbReference type="SAM" id="MobiDB-lite"/>
    </source>
</evidence>
<reference evidence="2 3" key="1">
    <citation type="submission" date="2019-08" db="EMBL/GenBank/DDBJ databases">
        <authorList>
            <person name="Peeters C."/>
        </authorList>
    </citation>
    <scope>NUCLEOTIDE SEQUENCE [LARGE SCALE GENOMIC DNA]</scope>
    <source>
        <strain evidence="2 3">LMG 20603</strain>
    </source>
</reference>
<keyword evidence="3" id="KW-1185">Reference proteome</keyword>
<dbReference type="RefSeq" id="WP_150561640.1">
    <property type="nucleotide sequence ID" value="NZ_CABPST010000016.1"/>
</dbReference>
<feature type="compositionally biased region" description="Basic and acidic residues" evidence="1">
    <location>
        <begin position="1"/>
        <end position="10"/>
    </location>
</feature>
<protein>
    <submittedName>
        <fullName evidence="2">Uncharacterized protein</fullName>
    </submittedName>
</protein>
<dbReference type="AlphaFoldDB" id="A0A5E5BZW7"/>
<proteinExistence type="predicted"/>
<name>A0A5E5BZW7_9BURK</name>
<dbReference type="EMBL" id="CABPST010000016">
    <property type="protein sequence ID" value="VVE90505.1"/>
    <property type="molecule type" value="Genomic_DNA"/>
</dbReference>
<organism evidence="2 3">
    <name type="scientific">Pandoraea bronchicola</name>
    <dbReference type="NCBI Taxonomy" id="2508287"/>
    <lineage>
        <taxon>Bacteria</taxon>
        <taxon>Pseudomonadati</taxon>
        <taxon>Pseudomonadota</taxon>
        <taxon>Betaproteobacteria</taxon>
        <taxon>Burkholderiales</taxon>
        <taxon>Burkholderiaceae</taxon>
        <taxon>Pandoraea</taxon>
    </lineage>
</organism>
<sequence length="128" mass="14062">MSQANEKLDGESQVGIARIEASDPEQNIEPSTGTSTYDTLPPEKKARFTGIALELQIERYFGRGAVNALAPALSAICHDAMHCCTRVKQFREFKEGIIAAMNSGMDYEALHAQLTSYPVREEVNRADA</sequence>
<accession>A0A5E5BZW7</accession>
<evidence type="ECO:0000313" key="2">
    <source>
        <dbReference type="EMBL" id="VVE90505.1"/>
    </source>
</evidence>
<feature type="compositionally biased region" description="Polar residues" evidence="1">
    <location>
        <begin position="24"/>
        <end position="38"/>
    </location>
</feature>
<evidence type="ECO:0000313" key="3">
    <source>
        <dbReference type="Proteomes" id="UP000382040"/>
    </source>
</evidence>
<feature type="region of interest" description="Disordered" evidence="1">
    <location>
        <begin position="1"/>
        <end position="42"/>
    </location>
</feature>
<dbReference type="Proteomes" id="UP000382040">
    <property type="component" value="Unassembled WGS sequence"/>
</dbReference>